<sequence>MQLKVNLALALSSVVLAASAASCSVYDDKLVGPGGSGQGGDTPGNTGGGGSGGDGGAGGSTGGGGPGGNGGAGGDPQCSTPAQCPGEDTTCATRTCVGGVCGVDAAPEGTVVDPQVAGDCQVLRCDGAGAAVATPDDTDLPDDGNECTTDTCSQGTPVHTPQVDAACTQGGNYCNAAGDCVACTLGAHCPSGVCGAQFTCAAPACDDMVRNGMETDVDCGGPDCGPCATGQVCGANADCVGGLCAGTCQATCSDTMQNNGETDVDCGGANCSACAIGKRCASASDCVSGVCGSDGVCQPRVVISEARSRGLGGANDDFLEIYNPMSVPVVLDNQWKIEARGSDAQNYTTRWTGSGATLPPHGHFLIGGSAYTQMPTRDAALSSGLADAGSVRLVHANQVLDALCYYTTPATLTQLQNGVNFSCEQTPIQNPTGTSNVDRSLERMPGGAAGNGTDTNNNSADFAPREPAFPQNLASAPTP</sequence>
<evidence type="ECO:0000313" key="4">
    <source>
        <dbReference type="Proteomes" id="UP000067626"/>
    </source>
</evidence>
<dbReference type="Proteomes" id="UP000067626">
    <property type="component" value="Chromosome"/>
</dbReference>
<evidence type="ECO:0000256" key="1">
    <source>
        <dbReference type="SAM" id="MobiDB-lite"/>
    </source>
</evidence>
<keyword evidence="2" id="KW-0732">Signal</keyword>
<feature type="signal peptide" evidence="2">
    <location>
        <begin position="1"/>
        <end position="20"/>
    </location>
</feature>
<name>A0A0K1ER79_CHOCO</name>
<feature type="chain" id="PRO_5005459842" description="LTD domain-containing protein" evidence="2">
    <location>
        <begin position="21"/>
        <end position="479"/>
    </location>
</feature>
<dbReference type="OrthoDB" id="5502030at2"/>
<feature type="compositionally biased region" description="Polar residues" evidence="1">
    <location>
        <begin position="425"/>
        <end position="438"/>
    </location>
</feature>
<reference evidence="3 4" key="1">
    <citation type="submission" date="2015-07" db="EMBL/GenBank/DDBJ databases">
        <title>Genome analysis of myxobacterium Chondromyces crocatus Cm c5 reveals a high potential for natural compound synthesis and the genetic basis for the loss of fruiting body formation.</title>
        <authorList>
            <person name="Zaburannyi N."/>
            <person name="Bunk B."/>
            <person name="Maier J."/>
            <person name="Overmann J."/>
            <person name="Mueller R."/>
        </authorList>
    </citation>
    <scope>NUCLEOTIDE SEQUENCE [LARGE SCALE GENOMIC DNA]</scope>
    <source>
        <strain evidence="3 4">Cm c5</strain>
    </source>
</reference>
<dbReference type="PATRIC" id="fig|52.7.peg.8112"/>
<feature type="region of interest" description="Disordered" evidence="1">
    <location>
        <begin position="34"/>
        <end position="79"/>
    </location>
</feature>
<feature type="region of interest" description="Disordered" evidence="1">
    <location>
        <begin position="425"/>
        <end position="479"/>
    </location>
</feature>
<dbReference type="EMBL" id="CP012159">
    <property type="protein sequence ID" value="AKT43152.1"/>
    <property type="molecule type" value="Genomic_DNA"/>
</dbReference>
<protein>
    <recommendedName>
        <fullName evidence="5">LTD domain-containing protein</fullName>
    </recommendedName>
</protein>
<dbReference type="RefSeq" id="WP_050434672.1">
    <property type="nucleotide sequence ID" value="NZ_CP012159.1"/>
</dbReference>
<dbReference type="KEGG" id="ccro:CMC5_073820"/>
<evidence type="ECO:0008006" key="5">
    <source>
        <dbReference type="Google" id="ProtNLM"/>
    </source>
</evidence>
<gene>
    <name evidence="3" type="ORF">CMC5_073820</name>
</gene>
<evidence type="ECO:0000256" key="2">
    <source>
        <dbReference type="SAM" id="SignalP"/>
    </source>
</evidence>
<evidence type="ECO:0000313" key="3">
    <source>
        <dbReference type="EMBL" id="AKT43152.1"/>
    </source>
</evidence>
<dbReference type="STRING" id="52.CMC5_073820"/>
<keyword evidence="4" id="KW-1185">Reference proteome</keyword>
<organism evidence="3 4">
    <name type="scientific">Chondromyces crocatus</name>
    <dbReference type="NCBI Taxonomy" id="52"/>
    <lineage>
        <taxon>Bacteria</taxon>
        <taxon>Pseudomonadati</taxon>
        <taxon>Myxococcota</taxon>
        <taxon>Polyangia</taxon>
        <taxon>Polyangiales</taxon>
        <taxon>Polyangiaceae</taxon>
        <taxon>Chondromyces</taxon>
    </lineage>
</organism>
<dbReference type="PROSITE" id="PS51257">
    <property type="entry name" value="PROKAR_LIPOPROTEIN"/>
    <property type="match status" value="1"/>
</dbReference>
<accession>A0A0K1ER79</accession>
<dbReference type="AlphaFoldDB" id="A0A0K1ER79"/>
<proteinExistence type="predicted"/>
<feature type="compositionally biased region" description="Gly residues" evidence="1">
    <location>
        <begin position="34"/>
        <end position="74"/>
    </location>
</feature>